<feature type="compositionally biased region" description="Polar residues" evidence="10">
    <location>
        <begin position="662"/>
        <end position="675"/>
    </location>
</feature>
<reference evidence="12" key="1">
    <citation type="submission" date="2020-01" db="EMBL/GenBank/DDBJ databases">
        <title>Development of genomics and gene disruption for Polysphondylium violaceum indicates a role for the polyketide synthase stlB in stalk morphogenesis.</title>
        <authorList>
            <person name="Narita B."/>
            <person name="Kawabe Y."/>
            <person name="Kin K."/>
            <person name="Saito T."/>
            <person name="Gibbs R."/>
            <person name="Kuspa A."/>
            <person name="Muzny D."/>
            <person name="Queller D."/>
            <person name="Richards S."/>
            <person name="Strassman J."/>
            <person name="Sucgang R."/>
            <person name="Worley K."/>
            <person name="Schaap P."/>
        </authorList>
    </citation>
    <scope>NUCLEOTIDE SEQUENCE</scope>
    <source>
        <strain evidence="12">QSvi11</strain>
    </source>
</reference>
<dbReference type="PANTHER" id="PTHR23198:SF6">
    <property type="entry name" value="NUCLEAR PORE COMPLEX PROTEIN NUP98-NUP96"/>
    <property type="match status" value="1"/>
</dbReference>
<dbReference type="GO" id="GO:0003723">
    <property type="term" value="F:RNA binding"/>
    <property type="evidence" value="ECO:0007669"/>
    <property type="project" value="TreeGrafter"/>
</dbReference>
<feature type="compositionally biased region" description="Low complexity" evidence="10">
    <location>
        <begin position="412"/>
        <end position="425"/>
    </location>
</feature>
<evidence type="ECO:0000313" key="12">
    <source>
        <dbReference type="EMBL" id="KAF2073605.1"/>
    </source>
</evidence>
<comment type="caution">
    <text evidence="12">The sequence shown here is derived from an EMBL/GenBank/DDBJ whole genome shotgun (WGS) entry which is preliminary data.</text>
</comment>
<keyword evidence="4" id="KW-0068">Autocatalytic cleavage</keyword>
<protein>
    <recommendedName>
        <fullName evidence="11">Peptidase S59 domain-containing protein</fullName>
    </recommendedName>
</protein>
<dbReference type="GO" id="GO:0006606">
    <property type="term" value="P:protein import into nucleus"/>
    <property type="evidence" value="ECO:0007669"/>
    <property type="project" value="TreeGrafter"/>
</dbReference>
<feature type="region of interest" description="Disordered" evidence="10">
    <location>
        <begin position="165"/>
        <end position="215"/>
    </location>
</feature>
<proteinExistence type="inferred from homology"/>
<dbReference type="EMBL" id="AJWJ01000194">
    <property type="protein sequence ID" value="KAF2073605.1"/>
    <property type="molecule type" value="Genomic_DNA"/>
</dbReference>
<feature type="compositionally biased region" description="Low complexity" evidence="10">
    <location>
        <begin position="569"/>
        <end position="588"/>
    </location>
</feature>
<feature type="compositionally biased region" description="Polar residues" evidence="10">
    <location>
        <begin position="1252"/>
        <end position="1267"/>
    </location>
</feature>
<evidence type="ECO:0000256" key="4">
    <source>
        <dbReference type="ARBA" id="ARBA00022813"/>
    </source>
</evidence>
<dbReference type="Pfam" id="PF12110">
    <property type="entry name" value="Nup96"/>
    <property type="match status" value="1"/>
</dbReference>
<feature type="compositionally biased region" description="Gly residues" evidence="10">
    <location>
        <begin position="649"/>
        <end position="660"/>
    </location>
</feature>
<dbReference type="Pfam" id="PF04096">
    <property type="entry name" value="Nucleoporin2"/>
    <property type="match status" value="1"/>
</dbReference>
<dbReference type="Proteomes" id="UP000695562">
    <property type="component" value="Unassembled WGS sequence"/>
</dbReference>
<feature type="compositionally biased region" description="Polar residues" evidence="10">
    <location>
        <begin position="284"/>
        <end position="308"/>
    </location>
</feature>
<dbReference type="GO" id="GO:0000973">
    <property type="term" value="P:post-transcriptional tethering of RNA polymerase II gene DNA at nuclear periphery"/>
    <property type="evidence" value="ECO:0007669"/>
    <property type="project" value="TreeGrafter"/>
</dbReference>
<comment type="similarity">
    <text evidence="2">Belongs to the nucleoporin GLFG family.</text>
</comment>
<evidence type="ECO:0000256" key="3">
    <source>
        <dbReference type="ARBA" id="ARBA00022448"/>
    </source>
</evidence>
<dbReference type="PROSITE" id="PS51434">
    <property type="entry name" value="NUP_C"/>
    <property type="match status" value="1"/>
</dbReference>
<feature type="region of interest" description="Disordered" evidence="10">
    <location>
        <begin position="284"/>
        <end position="549"/>
    </location>
</feature>
<keyword evidence="7" id="KW-0811">Translocation</keyword>
<feature type="compositionally biased region" description="Low complexity" evidence="10">
    <location>
        <begin position="533"/>
        <end position="542"/>
    </location>
</feature>
<feature type="compositionally biased region" description="Low complexity" evidence="10">
    <location>
        <begin position="175"/>
        <end position="215"/>
    </location>
</feature>
<feature type="compositionally biased region" description="Low complexity" evidence="10">
    <location>
        <begin position="85"/>
        <end position="96"/>
    </location>
</feature>
<dbReference type="InterPro" id="IPR037665">
    <property type="entry name" value="Nucleoporin_S59-like"/>
</dbReference>
<feature type="domain" description="Peptidase S59" evidence="11">
    <location>
        <begin position="992"/>
        <end position="1132"/>
    </location>
</feature>
<dbReference type="InterPro" id="IPR021967">
    <property type="entry name" value="Nup98_C"/>
</dbReference>
<sequence>MFGSSFGGFNAKPAASTPFGAPSTGSSLFGAPQPTSTTSTGGFGGFGGFGQPATSTTTTATSSPFGGFGQTTTPATSSPFSGFGSQPAAAPATSSPFGGFGQTTAAAPATSSPFGGFGQTTAAAPATSSPFGGMGGSAAPTSLFGTSSSSAGGFGGFGASATPATSSPFGGGTGTSLLSGQTTSSSPFGGFGQQTTTTTTSSPFGGFGGAPAASTSSPFGGFGGATARPVGTGAPPYTATQSEGCSFVSITAMDAYSTKSFEELRLEDVLNKKDQIYKTGAAATTTSPFSTGGATSSPFGGAATSTSPFGGASTTLGGTTSPFGGASTTLGGTSSPFGTSATTTSPFGGASTSSPFGGASSTSPFGGAGTGLPAGSSASPFGGATAGSSPFGGASSSPFGNTGTTMGGGSSPFGTTTNTSTSPFGATASSSPFGAAPSTTSPFGGGSLLSGATQPSSGLFPSSTATQTSLFNLGGPSATTQQTQSTSPFGTATQTSSSLFPSSTTSTPNSIFGGLGTNTSQSTASPFNNTLFGQQPSTSTSLGGTGLGLGQTSATPGLFSGLGATNPSTVSSTSLFPSTTTSTQPSLSLGGGTSLWGAPQTSTTAQPSLSLGGGLGLGLGQTNPTSSFSLAPSTTFPSTSGSSLFPSSGGLGTGSQGGLGLNPSNTFSLSGTTTQPSNSISNMFAPQSTTTATPSSLGFGNTLGLGGLGTNTLGAFPNQNTLQVQTTQTPQLNNNIASQSPYYPIPSAAPLSNFVKSVTASQAPAPPPASSATVQRSLSHLSYVPKSSTKLVPRRGDLGFNLLPSNGTSSSTLFSNGSSSSSTSSSSSSSSSASNNNLFPIDKFITKHSKSLNINTTNETEDSLKQQQGNNSFPFKKDRKSNNNDDGGFYNQDNSVINYSSVGSNSTGSTYSSLGLPSNQYTSKTSIIGNGSTGSSINTSSSSTIPTTSISSNINNGKEQQQQPTTSTTTSSAKESKPQQQKPNPNAPRLTKEGYTCKPSIKELSMMSDKELSKVHEFTIERAGHGSVKFFGDADIRGLDLDNIVSIQDREISVYPDEHTKAPVGQGVNRPALVALERCWPTVKGKPNQYRKNPEDLNKYERALKKQAEVGEFKFVDYDQEKGVWRFTVEHFSKYSAPDDFDEDDVDQAVVEQQSRPITFQAPAPITSSSAATSSSSSTTTKPKFSANIAFESDVESDGNSSHDESDFIVPQKKYNKTPFIKRATTSRESGLFDEEPSVLKQNEESSHKVSKISSNPSLKVSRGPNSNVNVTSKSVYTIPPPTNFTVEPLTIPTGGAFKIPTSVSSKSTTASSVVPSPTTSSMEDVVVLSKPKIKIDSTILDRIVPSSESILKDYPAVKNTNQDPALFMRRSFRVGWAPGGRFITTSKGSLKKLIIHQIPTESDKKSKKDDILKFLSEHHSNSSLVPANQRAIGWFALSQVQNQIESQLTCSKLCKNADSVQWNDIDSYYHRIWSLISTLWGTNSKETEQFSMETTRKLKFNQWVKDVCVPLIKQDIEQLKKKPSSSYLDSIFTFLTGKQIKEASNLAYENKDFRFATMMSQVWSSDENGKLLLLKQIQDYQDKGIDNFINKHRIEILQLIAGDIDQVYKNVSDWIRCFALNFWFKFPLNSPLLASIENFEQSYLENKCKVPLPPYLIGGENNNNNQFYDICYLLIKLYASDRFDKYENIFYPQNIGNDLLDYYFSWNLYSVLKSIPSLNKQPDVGNQSLLHSSFAAQLERLGLWQWAIYVLLHTPDNSNHVREEAVKSLIVRYTPVMSGEDKSFLTQKLCIPQLWLDEAASWYMGYSRQDSNNEQQQLQQQQQLVDMLIKSHQYSSAHDIIFNSIGPKSVIQSKFYQLSLVLQPFLSHATSISSWRLGGAIFNEYCQINFNFQECVGFLSSLENQDELNYMKTILKLRELSDRISNLLMDVSKLNQSLDIKNTSDIYKIALSSISNNLLSKLILLKDIPSAPGQSTPLISTNKIVSNLHGLPLTQDFRSNKLESITNQIQDMFLTALY</sequence>
<feature type="compositionally biased region" description="Polar residues" evidence="10">
    <location>
        <begin position="427"/>
        <end position="442"/>
    </location>
</feature>
<feature type="compositionally biased region" description="Low complexity" evidence="10">
    <location>
        <begin position="51"/>
        <end position="63"/>
    </location>
</feature>
<dbReference type="GO" id="GO:0006405">
    <property type="term" value="P:RNA export from nucleus"/>
    <property type="evidence" value="ECO:0007669"/>
    <property type="project" value="TreeGrafter"/>
</dbReference>
<evidence type="ECO:0000256" key="10">
    <source>
        <dbReference type="SAM" id="MobiDB-lite"/>
    </source>
</evidence>
<feature type="compositionally biased region" description="Low complexity" evidence="10">
    <location>
        <begin position="310"/>
        <end position="335"/>
    </location>
</feature>
<feature type="region of interest" description="Disordered" evidence="10">
    <location>
        <begin position="858"/>
        <end position="892"/>
    </location>
</feature>
<evidence type="ECO:0000256" key="2">
    <source>
        <dbReference type="ARBA" id="ARBA00008926"/>
    </source>
</evidence>
<dbReference type="Gene3D" id="1.25.40.690">
    <property type="match status" value="1"/>
</dbReference>
<feature type="compositionally biased region" description="Polar residues" evidence="10">
    <location>
        <begin position="517"/>
        <end position="532"/>
    </location>
</feature>
<dbReference type="InterPro" id="IPR007230">
    <property type="entry name" value="Nup98_auto-Pept-S59_dom"/>
</dbReference>
<feature type="compositionally biased region" description="Low complexity" evidence="10">
    <location>
        <begin position="477"/>
        <end position="510"/>
    </location>
</feature>
<evidence type="ECO:0000256" key="1">
    <source>
        <dbReference type="ARBA" id="ARBA00004567"/>
    </source>
</evidence>
<feature type="compositionally biased region" description="Low complexity" evidence="10">
    <location>
        <begin position="927"/>
        <end position="984"/>
    </location>
</feature>
<evidence type="ECO:0000256" key="9">
    <source>
        <dbReference type="ARBA" id="ARBA00023242"/>
    </source>
</evidence>
<feature type="region of interest" description="Disordered" evidence="10">
    <location>
        <begin position="809"/>
        <end position="834"/>
    </location>
</feature>
<dbReference type="InterPro" id="IPR036903">
    <property type="entry name" value="Nup98_auto-Pept-S59_dom_sf"/>
</dbReference>
<feature type="compositionally biased region" description="Low complexity" evidence="10">
    <location>
        <begin position="1167"/>
        <end position="1181"/>
    </location>
</feature>
<keyword evidence="8" id="KW-0906">Nuclear pore complex</keyword>
<dbReference type="GO" id="GO:0044614">
    <property type="term" value="C:nuclear pore cytoplasmic filaments"/>
    <property type="evidence" value="ECO:0007669"/>
    <property type="project" value="TreeGrafter"/>
</dbReference>
<feature type="compositionally biased region" description="Polar residues" evidence="10">
    <location>
        <begin position="336"/>
        <end position="364"/>
    </location>
</feature>
<evidence type="ECO:0000256" key="7">
    <source>
        <dbReference type="ARBA" id="ARBA00023010"/>
    </source>
</evidence>
<keyword evidence="9" id="KW-0539">Nucleus</keyword>
<evidence type="ECO:0000256" key="6">
    <source>
        <dbReference type="ARBA" id="ARBA00022927"/>
    </source>
</evidence>
<evidence type="ECO:0000259" key="11">
    <source>
        <dbReference type="PROSITE" id="PS51434"/>
    </source>
</evidence>
<dbReference type="Gene3D" id="1.10.10.2360">
    <property type="match status" value="1"/>
</dbReference>
<evidence type="ECO:0000256" key="5">
    <source>
        <dbReference type="ARBA" id="ARBA00022816"/>
    </source>
</evidence>
<accession>A0A8J4UYU4</accession>
<dbReference type="Gene3D" id="3.30.1610.10">
    <property type="entry name" value="Peptidase S59, nucleoporin"/>
    <property type="match status" value="1"/>
</dbReference>
<feature type="region of interest" description="Disordered" evidence="10">
    <location>
        <begin position="1156"/>
        <end position="1183"/>
    </location>
</feature>
<dbReference type="GO" id="GO:0051028">
    <property type="term" value="P:mRNA transport"/>
    <property type="evidence" value="ECO:0007669"/>
    <property type="project" value="UniProtKB-KW"/>
</dbReference>
<evidence type="ECO:0000313" key="13">
    <source>
        <dbReference type="Proteomes" id="UP000695562"/>
    </source>
</evidence>
<keyword evidence="3" id="KW-0813">Transport</keyword>
<comment type="subcellular location">
    <subcellularLocation>
        <location evidence="1">Nucleus</location>
        <location evidence="1">Nuclear pore complex</location>
    </subcellularLocation>
</comment>
<feature type="region of interest" description="Disordered" evidence="10">
    <location>
        <begin position="1228"/>
        <end position="1267"/>
    </location>
</feature>
<feature type="region of interest" description="Disordered" evidence="10">
    <location>
        <begin position="19"/>
        <end position="121"/>
    </location>
</feature>
<evidence type="ECO:0000256" key="8">
    <source>
        <dbReference type="ARBA" id="ARBA00023132"/>
    </source>
</evidence>
<feature type="compositionally biased region" description="Gly residues" evidence="10">
    <location>
        <begin position="41"/>
        <end position="50"/>
    </location>
</feature>
<feature type="compositionally biased region" description="Low complexity" evidence="10">
    <location>
        <begin position="103"/>
        <end position="113"/>
    </location>
</feature>
<dbReference type="SUPFAM" id="SSF82215">
    <property type="entry name" value="C-terminal autoproteolytic domain of nucleoporin nup98"/>
    <property type="match status" value="1"/>
</dbReference>
<feature type="compositionally biased region" description="Polar residues" evidence="10">
    <location>
        <begin position="450"/>
        <end position="471"/>
    </location>
</feature>
<dbReference type="GO" id="GO:0017056">
    <property type="term" value="F:structural constituent of nuclear pore"/>
    <property type="evidence" value="ECO:0007669"/>
    <property type="project" value="InterPro"/>
</dbReference>
<feature type="region of interest" description="Disordered" evidence="10">
    <location>
        <begin position="927"/>
        <end position="995"/>
    </location>
</feature>
<feature type="region of interest" description="Disordered" evidence="10">
    <location>
        <begin position="569"/>
        <end position="675"/>
    </location>
</feature>
<keyword evidence="5" id="KW-0509">mRNA transport</keyword>
<dbReference type="PANTHER" id="PTHR23198">
    <property type="entry name" value="NUCLEOPORIN"/>
    <property type="match status" value="1"/>
</dbReference>
<feature type="compositionally biased region" description="Low complexity" evidence="10">
    <location>
        <begin position="633"/>
        <end position="648"/>
    </location>
</feature>
<keyword evidence="13" id="KW-1185">Reference proteome</keyword>
<dbReference type="OrthoDB" id="21062at2759"/>
<dbReference type="GO" id="GO:0008139">
    <property type="term" value="F:nuclear localization sequence binding"/>
    <property type="evidence" value="ECO:0007669"/>
    <property type="project" value="TreeGrafter"/>
</dbReference>
<feature type="compositionally biased region" description="Polar residues" evidence="10">
    <location>
        <begin position="621"/>
        <end position="632"/>
    </location>
</feature>
<dbReference type="GO" id="GO:0034398">
    <property type="term" value="P:telomere tethering at nuclear periphery"/>
    <property type="evidence" value="ECO:0007669"/>
    <property type="project" value="TreeGrafter"/>
</dbReference>
<organism evidence="12 13">
    <name type="scientific">Polysphondylium violaceum</name>
    <dbReference type="NCBI Taxonomy" id="133409"/>
    <lineage>
        <taxon>Eukaryota</taxon>
        <taxon>Amoebozoa</taxon>
        <taxon>Evosea</taxon>
        <taxon>Eumycetozoa</taxon>
        <taxon>Dictyostelia</taxon>
        <taxon>Dictyosteliales</taxon>
        <taxon>Dictyosteliaceae</taxon>
        <taxon>Polysphondylium</taxon>
    </lineage>
</organism>
<feature type="compositionally biased region" description="Low complexity" evidence="10">
    <location>
        <begin position="30"/>
        <end position="40"/>
    </location>
</feature>
<feature type="compositionally biased region" description="Polar residues" evidence="10">
    <location>
        <begin position="70"/>
        <end position="84"/>
    </location>
</feature>
<keyword evidence="6" id="KW-0653">Protein transport</keyword>
<feature type="compositionally biased region" description="Low complexity" evidence="10">
    <location>
        <begin position="381"/>
        <end position="404"/>
    </location>
</feature>
<name>A0A8J4UYU4_9MYCE</name>
<gene>
    <name evidence="12" type="ORF">CYY_005094</name>
</gene>